<dbReference type="PROSITE" id="PS50977">
    <property type="entry name" value="HTH_TETR_2"/>
    <property type="match status" value="1"/>
</dbReference>
<evidence type="ECO:0000256" key="2">
    <source>
        <dbReference type="ARBA" id="ARBA00023125"/>
    </source>
</evidence>
<dbReference type="InterPro" id="IPR009057">
    <property type="entry name" value="Homeodomain-like_sf"/>
</dbReference>
<feature type="DNA-binding region" description="H-T-H motif" evidence="4">
    <location>
        <begin position="38"/>
        <end position="57"/>
    </location>
</feature>
<sequence>MHPKSDRGVHRRRGSALQEALLSAAWAVLRENGYAGFTLEAVANRAGTSRPVIARRWATRQELLDATIAHVGAQRGNPTPDTGSLRGDLIALLRRANNARLDLATMLGVQLGGYYQETGRTLADMREALIGGHDHALDDVLAAGVERGEIDPDRLIPRIRALPMDLLRHHVLMTLEPMPEEGIEQIVDMIFLPLVRPTRGSDQ</sequence>
<dbReference type="InterPro" id="IPR011075">
    <property type="entry name" value="TetR_C"/>
</dbReference>
<comment type="caution">
    <text evidence="6">The sequence shown here is derived from an EMBL/GenBank/DDBJ whole genome shotgun (WGS) entry which is preliminary data.</text>
</comment>
<evidence type="ECO:0000313" key="7">
    <source>
        <dbReference type="Proteomes" id="UP000733379"/>
    </source>
</evidence>
<dbReference type="InterPro" id="IPR036271">
    <property type="entry name" value="Tet_transcr_reg_TetR-rel_C_sf"/>
</dbReference>
<dbReference type="Gene3D" id="1.10.10.60">
    <property type="entry name" value="Homeodomain-like"/>
    <property type="match status" value="1"/>
</dbReference>
<dbReference type="Pfam" id="PF16859">
    <property type="entry name" value="TetR_C_11"/>
    <property type="match status" value="1"/>
</dbReference>
<dbReference type="SUPFAM" id="SSF48498">
    <property type="entry name" value="Tetracyclin repressor-like, C-terminal domain"/>
    <property type="match status" value="1"/>
</dbReference>
<dbReference type="Proteomes" id="UP000733379">
    <property type="component" value="Unassembled WGS sequence"/>
</dbReference>
<organism evidence="6 7">
    <name type="scientific">Nocardia albiluteola</name>
    <dbReference type="NCBI Taxonomy" id="2842303"/>
    <lineage>
        <taxon>Bacteria</taxon>
        <taxon>Bacillati</taxon>
        <taxon>Actinomycetota</taxon>
        <taxon>Actinomycetes</taxon>
        <taxon>Mycobacteriales</taxon>
        <taxon>Nocardiaceae</taxon>
        <taxon>Nocardia</taxon>
    </lineage>
</organism>
<keyword evidence="2 4" id="KW-0238">DNA-binding</keyword>
<dbReference type="RefSeq" id="WP_215916804.1">
    <property type="nucleotide sequence ID" value="NZ_JAHKNI010000003.1"/>
</dbReference>
<dbReference type="PANTHER" id="PTHR30055:SF148">
    <property type="entry name" value="TETR-FAMILY TRANSCRIPTIONAL REGULATOR"/>
    <property type="match status" value="1"/>
</dbReference>
<name>A0ABS6AV25_9NOCA</name>
<evidence type="ECO:0000256" key="1">
    <source>
        <dbReference type="ARBA" id="ARBA00023015"/>
    </source>
</evidence>
<accession>A0ABS6AV25</accession>
<dbReference type="EMBL" id="JAHKNI010000003">
    <property type="protein sequence ID" value="MBU3061881.1"/>
    <property type="molecule type" value="Genomic_DNA"/>
</dbReference>
<gene>
    <name evidence="6" type="ORF">KO481_10125</name>
</gene>
<dbReference type="InterPro" id="IPR001647">
    <property type="entry name" value="HTH_TetR"/>
</dbReference>
<dbReference type="Gene3D" id="1.10.357.10">
    <property type="entry name" value="Tetracycline Repressor, domain 2"/>
    <property type="match status" value="1"/>
</dbReference>
<protein>
    <submittedName>
        <fullName evidence="6">TetR/AcrR family transcriptional regulator</fullName>
    </submittedName>
</protein>
<evidence type="ECO:0000313" key="6">
    <source>
        <dbReference type="EMBL" id="MBU3061881.1"/>
    </source>
</evidence>
<keyword evidence="7" id="KW-1185">Reference proteome</keyword>
<dbReference type="Pfam" id="PF00440">
    <property type="entry name" value="TetR_N"/>
    <property type="match status" value="1"/>
</dbReference>
<evidence type="ECO:0000256" key="3">
    <source>
        <dbReference type="ARBA" id="ARBA00023163"/>
    </source>
</evidence>
<dbReference type="InterPro" id="IPR050109">
    <property type="entry name" value="HTH-type_TetR-like_transc_reg"/>
</dbReference>
<keyword evidence="1" id="KW-0805">Transcription regulation</keyword>
<reference evidence="6 7" key="1">
    <citation type="submission" date="2021-06" db="EMBL/GenBank/DDBJ databases">
        <title>Actinomycetes sequencing.</title>
        <authorList>
            <person name="Shan Q."/>
        </authorList>
    </citation>
    <scope>NUCLEOTIDE SEQUENCE [LARGE SCALE GENOMIC DNA]</scope>
    <source>
        <strain evidence="6 7">NEAU-G5</strain>
    </source>
</reference>
<keyword evidence="3" id="KW-0804">Transcription</keyword>
<feature type="domain" description="HTH tetR-type" evidence="5">
    <location>
        <begin position="15"/>
        <end position="75"/>
    </location>
</feature>
<evidence type="ECO:0000256" key="4">
    <source>
        <dbReference type="PROSITE-ProRule" id="PRU00335"/>
    </source>
</evidence>
<dbReference type="SUPFAM" id="SSF46689">
    <property type="entry name" value="Homeodomain-like"/>
    <property type="match status" value="1"/>
</dbReference>
<proteinExistence type="predicted"/>
<dbReference type="PANTHER" id="PTHR30055">
    <property type="entry name" value="HTH-TYPE TRANSCRIPTIONAL REGULATOR RUTR"/>
    <property type="match status" value="1"/>
</dbReference>
<evidence type="ECO:0000259" key="5">
    <source>
        <dbReference type="PROSITE" id="PS50977"/>
    </source>
</evidence>